<feature type="transmembrane region" description="Helical" evidence="8">
    <location>
        <begin position="225"/>
        <end position="243"/>
    </location>
</feature>
<dbReference type="GO" id="GO:0005886">
    <property type="term" value="C:plasma membrane"/>
    <property type="evidence" value="ECO:0007669"/>
    <property type="project" value="UniProtKB-SubCell"/>
</dbReference>
<dbReference type="PANTHER" id="PTHR33406:SF11">
    <property type="entry name" value="MEMBRANE PROTEIN SCO6666-RELATED"/>
    <property type="match status" value="1"/>
</dbReference>
<feature type="transmembrane region" description="Helical" evidence="8">
    <location>
        <begin position="654"/>
        <end position="674"/>
    </location>
</feature>
<evidence type="ECO:0000259" key="9">
    <source>
        <dbReference type="Pfam" id="PF03176"/>
    </source>
</evidence>
<feature type="transmembrane region" description="Helical" evidence="8">
    <location>
        <begin position="723"/>
        <end position="742"/>
    </location>
</feature>
<feature type="transmembrane region" description="Helical" evidence="8">
    <location>
        <begin position="200"/>
        <end position="220"/>
    </location>
</feature>
<protein>
    <submittedName>
        <fullName evidence="10">Integral membrane protein</fullName>
    </submittedName>
</protein>
<evidence type="ECO:0000256" key="7">
    <source>
        <dbReference type="SAM" id="MobiDB-lite"/>
    </source>
</evidence>
<keyword evidence="3" id="KW-1003">Cell membrane</keyword>
<reference evidence="10 11" key="1">
    <citation type="journal article" date="2007" name="Genome Res.">
        <title>Genome characteristics of facultatively symbiotic Frankia sp. strains reflect host range and host plant biogeography.</title>
        <authorList>
            <person name="Normand P."/>
            <person name="Lapierre P."/>
            <person name="Tisa L.S."/>
            <person name="Gogarten J.P."/>
            <person name="Alloisio N."/>
            <person name="Bagnarol E."/>
            <person name="Bassi C.A."/>
            <person name="Berry A.M."/>
            <person name="Bickhart D.M."/>
            <person name="Choisne N."/>
            <person name="Couloux A."/>
            <person name="Cournoyer B."/>
            <person name="Cruveiller S."/>
            <person name="Daubin V."/>
            <person name="Demange N."/>
            <person name="Francino M.P."/>
            <person name="Goltsman E."/>
            <person name="Huang Y."/>
            <person name="Kopp O.R."/>
            <person name="Labarre L."/>
            <person name="Lapidus A."/>
            <person name="Lavire C."/>
            <person name="Marechal J."/>
            <person name="Martinez M."/>
            <person name="Mastronunzio J.E."/>
            <person name="Mullin B.C."/>
            <person name="Niemann J."/>
            <person name="Pujic P."/>
            <person name="Rawnsley T."/>
            <person name="Rouy Z."/>
            <person name="Schenowitz C."/>
            <person name="Sellstedt A."/>
            <person name="Tavares F."/>
            <person name="Tomkins J.P."/>
            <person name="Vallenet D."/>
            <person name="Valverde C."/>
            <person name="Wall L.G."/>
            <person name="Wang Y."/>
            <person name="Medigue C."/>
            <person name="Benson D.R."/>
        </authorList>
    </citation>
    <scope>NUCLEOTIDE SEQUENCE [LARGE SCALE GENOMIC DNA]</scope>
    <source>
        <strain evidence="11">DSM 45986 / CECT 9034 / ACN14a</strain>
    </source>
</reference>
<dbReference type="PANTHER" id="PTHR33406">
    <property type="entry name" value="MEMBRANE PROTEIN MJ1562-RELATED"/>
    <property type="match status" value="1"/>
</dbReference>
<proteinExistence type="inferred from homology"/>
<dbReference type="Proteomes" id="UP000000657">
    <property type="component" value="Chromosome"/>
</dbReference>
<comment type="subcellular location">
    <subcellularLocation>
        <location evidence="1">Cell membrane</location>
        <topology evidence="1">Multi-pass membrane protein</topology>
    </subcellularLocation>
</comment>
<feature type="transmembrane region" description="Helical" evidence="8">
    <location>
        <begin position="298"/>
        <end position="319"/>
    </location>
</feature>
<feature type="compositionally biased region" description="Gly residues" evidence="7">
    <location>
        <begin position="821"/>
        <end position="834"/>
    </location>
</feature>
<evidence type="ECO:0000256" key="8">
    <source>
        <dbReference type="SAM" id="Phobius"/>
    </source>
</evidence>
<evidence type="ECO:0000256" key="2">
    <source>
        <dbReference type="ARBA" id="ARBA00010157"/>
    </source>
</evidence>
<feature type="transmembrane region" description="Helical" evidence="8">
    <location>
        <begin position="616"/>
        <end position="634"/>
    </location>
</feature>
<evidence type="ECO:0000256" key="3">
    <source>
        <dbReference type="ARBA" id="ARBA00022475"/>
    </source>
</evidence>
<evidence type="ECO:0000256" key="5">
    <source>
        <dbReference type="ARBA" id="ARBA00022989"/>
    </source>
</evidence>
<dbReference type="EMBL" id="CT573213">
    <property type="protein sequence ID" value="CAJ65050.1"/>
    <property type="molecule type" value="Genomic_DNA"/>
</dbReference>
<dbReference type="STRING" id="326424.FRAAL6427"/>
<dbReference type="Gene3D" id="1.20.1640.10">
    <property type="entry name" value="Multidrug efflux transporter AcrB transmembrane domain"/>
    <property type="match status" value="2"/>
</dbReference>
<feature type="domain" description="Membrane transport protein MMPL" evidence="9">
    <location>
        <begin position="66"/>
        <end position="416"/>
    </location>
</feature>
<feature type="transmembrane region" description="Helical" evidence="8">
    <location>
        <begin position="695"/>
        <end position="717"/>
    </location>
</feature>
<dbReference type="KEGG" id="fal:FRAAL6427"/>
<dbReference type="HOGENOM" id="CLU_005108_5_1_11"/>
<name>Q0RBY0_FRAAA</name>
<keyword evidence="6 8" id="KW-0472">Membrane</keyword>
<evidence type="ECO:0000256" key="1">
    <source>
        <dbReference type="ARBA" id="ARBA00004651"/>
    </source>
</evidence>
<feature type="region of interest" description="Disordered" evidence="7">
    <location>
        <begin position="781"/>
        <end position="834"/>
    </location>
</feature>
<dbReference type="SUPFAM" id="SSF82866">
    <property type="entry name" value="Multidrug efflux transporter AcrB transmembrane domain"/>
    <property type="match status" value="2"/>
</dbReference>
<organism evidence="10 11">
    <name type="scientific">Frankia alni (strain DSM 45986 / CECT 9034 / ACN14a)</name>
    <dbReference type="NCBI Taxonomy" id="326424"/>
    <lineage>
        <taxon>Bacteria</taxon>
        <taxon>Bacillati</taxon>
        <taxon>Actinomycetota</taxon>
        <taxon>Actinomycetes</taxon>
        <taxon>Frankiales</taxon>
        <taxon>Frankiaceae</taxon>
        <taxon>Frankia</taxon>
    </lineage>
</organism>
<feature type="transmembrane region" description="Helical" evidence="8">
    <location>
        <begin position="415"/>
        <end position="434"/>
    </location>
</feature>
<sequence length="834" mass="85445">MTRTPGANTVLSRVAPSVEEAVFSSLVALVTRRPRLVLVLTVVALLGGGVLASTAFGKLQTGGFDDPASESTRAADVMDARFHGRPNVLLLVIARQGDVDEPTVAAAGRSVAADLAAQPGARDVVSYWTGGGSALRSRDGRSALVVASVRDDDEASDIVDRYESRREWSDTVTVLPGGAATVGEDIGSQVSSDLAVAESIAIPVTLVLLVLAFAGVVAALLPLGIGLLGIVGGFAALSVIGGLTDVSIFAVNLATAMGLGLGIDYSLLMVSRFREELAAGRDRADAVAVTVHSAGRTILFSGATVIVALAVMLLFPPFFLKSMAYAGIAVTLVAVVAAIVSLPALLMVLGERVNAWRVGGLIGLARRRRTGRSRPAGISGADGGDGGDGGDAVAVRQAGESPFWRRVAATVMRRPVLTGLPVVAVLLVLGAPFLHVNFGTPDDRVLQPGSAPSRVVGDALREDFAADLGGAMEVVVRAEGTRSVDRSALAAYTATLSRLPDVARVDGALGTYVQGRRVLPPDPTSGRFAVAGADSLQVVTSVDYASGRAQDLVRAARAVPAPAGTSALIGGAPAVLVDGKNTVAHRLPLALGLIALATFVLMFLFTGSVLLPVKAIVLNGLAMCAVFGASVWIFSDGHLEGLLDFTPGPLDTSMPVLLFCIAFGLSMDYEVFLLSRIKEAHDAGASNGEAVAAGLARVGRIVTTAAALLAVTFVAFATSSVRFMQMFGVGTALAIVLDATLIRGVLVPAFMRVAGSANWWAPRPLRILHDRFGLHEYRAPAPPVRPESSSVPRAELGSAAAGLAPAQRSAAQGGAAPRGDAGQGPAGRPGPSAG</sequence>
<feature type="transmembrane region" description="Helical" evidence="8">
    <location>
        <begin position="36"/>
        <end position="56"/>
    </location>
</feature>
<accession>Q0RBY0</accession>
<feature type="transmembrane region" description="Helical" evidence="8">
    <location>
        <begin position="325"/>
        <end position="349"/>
    </location>
</feature>
<evidence type="ECO:0000256" key="4">
    <source>
        <dbReference type="ARBA" id="ARBA00022692"/>
    </source>
</evidence>
<keyword evidence="11" id="KW-1185">Reference proteome</keyword>
<dbReference type="InterPro" id="IPR004869">
    <property type="entry name" value="MMPL_dom"/>
</dbReference>
<dbReference type="InterPro" id="IPR050545">
    <property type="entry name" value="Mycobact_MmpL"/>
</dbReference>
<feature type="domain" description="Membrane transport protein MMPL" evidence="9">
    <location>
        <begin position="447"/>
        <end position="763"/>
    </location>
</feature>
<feature type="transmembrane region" description="Helical" evidence="8">
    <location>
        <begin position="589"/>
        <end position="611"/>
    </location>
</feature>
<evidence type="ECO:0000313" key="10">
    <source>
        <dbReference type="EMBL" id="CAJ65050.1"/>
    </source>
</evidence>
<dbReference type="Pfam" id="PF03176">
    <property type="entry name" value="MMPL"/>
    <property type="match status" value="2"/>
</dbReference>
<evidence type="ECO:0000313" key="11">
    <source>
        <dbReference type="Proteomes" id="UP000000657"/>
    </source>
</evidence>
<feature type="transmembrane region" description="Helical" evidence="8">
    <location>
        <begin position="249"/>
        <end position="268"/>
    </location>
</feature>
<comment type="similarity">
    <text evidence="2">Belongs to the resistance-nodulation-cell division (RND) (TC 2.A.6) family. MmpL subfamily.</text>
</comment>
<gene>
    <name evidence="10" type="ordered locus">FRAAL6427</name>
</gene>
<dbReference type="eggNOG" id="COG2409">
    <property type="taxonomic scope" value="Bacteria"/>
</dbReference>
<evidence type="ECO:0000256" key="6">
    <source>
        <dbReference type="ARBA" id="ARBA00023136"/>
    </source>
</evidence>
<keyword evidence="4 8" id="KW-0812">Transmembrane</keyword>
<dbReference type="AlphaFoldDB" id="Q0RBY0"/>
<keyword evidence="5 8" id="KW-1133">Transmembrane helix</keyword>